<evidence type="ECO:0008006" key="3">
    <source>
        <dbReference type="Google" id="ProtNLM"/>
    </source>
</evidence>
<organism evidence="1 2">
    <name type="scientific">Trichoderma gamsii</name>
    <dbReference type="NCBI Taxonomy" id="398673"/>
    <lineage>
        <taxon>Eukaryota</taxon>
        <taxon>Fungi</taxon>
        <taxon>Dikarya</taxon>
        <taxon>Ascomycota</taxon>
        <taxon>Pezizomycotina</taxon>
        <taxon>Sordariomycetes</taxon>
        <taxon>Hypocreomycetidae</taxon>
        <taxon>Hypocreales</taxon>
        <taxon>Hypocreaceae</taxon>
        <taxon>Trichoderma</taxon>
    </lineage>
</organism>
<keyword evidence="2" id="KW-1185">Reference proteome</keyword>
<dbReference type="AlphaFoldDB" id="A0A2P4Z8H3"/>
<comment type="caution">
    <text evidence="1">The sequence shown here is derived from an EMBL/GenBank/DDBJ whole genome shotgun (WGS) entry which is preliminary data.</text>
</comment>
<dbReference type="STRING" id="398673.A0A2P4Z8H3"/>
<protein>
    <recommendedName>
        <fullName evidence="3">AB hydrolase-1 domain-containing protein</fullName>
    </recommendedName>
</protein>
<dbReference type="InterPro" id="IPR029058">
    <property type="entry name" value="AB_hydrolase_fold"/>
</dbReference>
<evidence type="ECO:0000313" key="2">
    <source>
        <dbReference type="Proteomes" id="UP000054821"/>
    </source>
</evidence>
<dbReference type="SUPFAM" id="SSF53474">
    <property type="entry name" value="alpha/beta-Hydrolases"/>
    <property type="match status" value="1"/>
</dbReference>
<name>A0A2P4Z8H3_9HYPO</name>
<dbReference type="EMBL" id="JPDN02000065">
    <property type="protein sequence ID" value="PON20580.1"/>
    <property type="molecule type" value="Genomic_DNA"/>
</dbReference>
<dbReference type="Proteomes" id="UP000054821">
    <property type="component" value="Unassembled WGS sequence"/>
</dbReference>
<dbReference type="RefSeq" id="XP_018665933.1">
    <property type="nucleotide sequence ID" value="XM_018801101.1"/>
</dbReference>
<proteinExistence type="predicted"/>
<reference evidence="1 2" key="1">
    <citation type="journal article" date="2016" name="Genome Announc.">
        <title>Draft Whole-Genome Sequence of Trichoderma gamsii T6085, a Promising Biocontrol Agent of Fusarium Head Blight on Wheat.</title>
        <authorList>
            <person name="Baroncelli R."/>
            <person name="Zapparata A."/>
            <person name="Piaggeschi G."/>
            <person name="Sarrocco S."/>
            <person name="Vannacci G."/>
        </authorList>
    </citation>
    <scope>NUCLEOTIDE SEQUENCE [LARGE SCALE GENOMIC DNA]</scope>
    <source>
        <strain evidence="1 2">T6085</strain>
    </source>
</reference>
<evidence type="ECO:0000313" key="1">
    <source>
        <dbReference type="EMBL" id="PON20580.1"/>
    </source>
</evidence>
<accession>A0A2P4Z8H3</accession>
<gene>
    <name evidence="1" type="ORF">TGAM01_v210538</name>
</gene>
<dbReference type="Gene3D" id="3.40.50.1820">
    <property type="entry name" value="alpha/beta hydrolase"/>
    <property type="match status" value="1"/>
</dbReference>
<dbReference type="GeneID" id="29981184"/>
<sequence>MGFSGGGYTAQMAALNAPTLVRRLILVATTPKHKDAFVPMFFTTSTRGQAAGLAAWERITTSRRNRCDYASVESAGEQGLACFSFKIQTAQMRGLITGFKNFKL</sequence>